<sequence length="211" mass="23914">MRDRPFPAPQGSSLEWREAHHWSDRRRLEGLIHQCFAAEHDARIHHFLPRLFGLWQAALPQAAVGLQRADAGPLFQERYLDVPAERRLSEHLGRVIGRDGLAEIGNLASRRHGLQRRLFLHLIDQLAGEGLEWVVFTALPTVASGIRRLGIDLLALQPADPARLGDDRAAWGRYYDRGPWVMAGDLQLARHRLRAAGLLPFPREAVHERLA</sequence>
<dbReference type="RefSeq" id="WP_126486632.1">
    <property type="nucleotide sequence ID" value="NZ_RXNS01000021.1"/>
</dbReference>
<evidence type="ECO:0000313" key="1">
    <source>
        <dbReference type="EMBL" id="RTQ99170.1"/>
    </source>
</evidence>
<dbReference type="InterPro" id="IPR022050">
    <property type="entry name" value="T_hemolysin"/>
</dbReference>
<dbReference type="OrthoDB" id="7432757at2"/>
<gene>
    <name evidence="1" type="ORF">EKG36_18170</name>
</gene>
<dbReference type="EMBL" id="RXNS01000021">
    <property type="protein sequence ID" value="RTQ99170.1"/>
    <property type="molecule type" value="Genomic_DNA"/>
</dbReference>
<accession>A0A431UZ51</accession>
<proteinExistence type="predicted"/>
<evidence type="ECO:0000313" key="2">
    <source>
        <dbReference type="Proteomes" id="UP000267400"/>
    </source>
</evidence>
<organism evidence="1 2">
    <name type="scientific">Halomonas nitroreducens</name>
    <dbReference type="NCBI Taxonomy" id="447425"/>
    <lineage>
        <taxon>Bacteria</taxon>
        <taxon>Pseudomonadati</taxon>
        <taxon>Pseudomonadota</taxon>
        <taxon>Gammaproteobacteria</taxon>
        <taxon>Oceanospirillales</taxon>
        <taxon>Halomonadaceae</taxon>
        <taxon>Halomonas</taxon>
    </lineage>
</organism>
<keyword evidence="2" id="KW-1185">Reference proteome</keyword>
<dbReference type="Proteomes" id="UP000267400">
    <property type="component" value="Unassembled WGS sequence"/>
</dbReference>
<evidence type="ECO:0008006" key="3">
    <source>
        <dbReference type="Google" id="ProtNLM"/>
    </source>
</evidence>
<comment type="caution">
    <text evidence="1">The sequence shown here is derived from an EMBL/GenBank/DDBJ whole genome shotgun (WGS) entry which is preliminary data.</text>
</comment>
<protein>
    <recommendedName>
        <fullName evidence="3">Thermostable hemolysin</fullName>
    </recommendedName>
</protein>
<dbReference type="Pfam" id="PF12261">
    <property type="entry name" value="T_hemolysin"/>
    <property type="match status" value="1"/>
</dbReference>
<name>A0A431UZ51_9GAMM</name>
<reference evidence="1 2" key="1">
    <citation type="submission" date="2018-12" db="EMBL/GenBank/DDBJ databases">
        <authorList>
            <person name="Yu L."/>
        </authorList>
    </citation>
    <scope>NUCLEOTIDE SEQUENCE [LARGE SCALE GENOMIC DNA]</scope>
    <source>
        <strain evidence="1 2">11S</strain>
    </source>
</reference>
<dbReference type="AlphaFoldDB" id="A0A431UZ51"/>